<evidence type="ECO:0000259" key="2">
    <source>
        <dbReference type="Pfam" id="PF13386"/>
    </source>
</evidence>
<dbReference type="RefSeq" id="WP_256397298.1">
    <property type="nucleotide sequence ID" value="NZ_JANHDJ010000007.1"/>
</dbReference>
<keyword evidence="1" id="KW-0472">Membrane</keyword>
<dbReference type="EMBL" id="JBHUDM010000001">
    <property type="protein sequence ID" value="MFD1640292.1"/>
    <property type="molecule type" value="Genomic_DNA"/>
</dbReference>
<reference evidence="3 4" key="1">
    <citation type="journal article" date="2019" name="Int. J. Syst. Evol. Microbiol.">
        <title>The Global Catalogue of Microorganisms (GCM) 10K type strain sequencing project: providing services to taxonomists for standard genome sequencing and annotation.</title>
        <authorList>
            <consortium name="The Broad Institute Genomics Platform"/>
            <consortium name="The Broad Institute Genome Sequencing Center for Infectious Disease"/>
            <person name="Wu L."/>
            <person name="Ma J."/>
        </authorList>
    </citation>
    <scope>NUCLEOTIDE SEQUENCE [LARGE SCALE GENOMIC DNA]</scope>
    <source>
        <strain evidence="3 4">CGMCC 1.10593</strain>
    </source>
</reference>
<comment type="caution">
    <text evidence="3">The sequence shown here is derived from an EMBL/GenBank/DDBJ whole genome shotgun (WGS) entry which is preliminary data.</text>
</comment>
<proteinExistence type="predicted"/>
<feature type="transmembrane region" description="Helical" evidence="1">
    <location>
        <begin position="116"/>
        <end position="135"/>
    </location>
</feature>
<feature type="transmembrane region" description="Helical" evidence="1">
    <location>
        <begin position="83"/>
        <end position="104"/>
    </location>
</feature>
<name>A0ABD6D2L6_9EURY</name>
<keyword evidence="1" id="KW-1133">Transmembrane helix</keyword>
<dbReference type="InterPro" id="IPR039447">
    <property type="entry name" value="UreH-like_TM_dom"/>
</dbReference>
<evidence type="ECO:0000313" key="4">
    <source>
        <dbReference type="Proteomes" id="UP001597052"/>
    </source>
</evidence>
<accession>A0ABD6D2L6</accession>
<gene>
    <name evidence="3" type="ORF">ACFSBW_00195</name>
</gene>
<dbReference type="Proteomes" id="UP001597052">
    <property type="component" value="Unassembled WGS sequence"/>
</dbReference>
<evidence type="ECO:0000313" key="3">
    <source>
        <dbReference type="EMBL" id="MFD1640292.1"/>
    </source>
</evidence>
<keyword evidence="4" id="KW-1185">Reference proteome</keyword>
<feature type="domain" description="Urease accessory protein UreH-like transmembrane" evidence="2">
    <location>
        <begin position="29"/>
        <end position="249"/>
    </location>
</feature>
<feature type="transmembrane region" description="Helical" evidence="1">
    <location>
        <begin position="172"/>
        <end position="195"/>
    </location>
</feature>
<keyword evidence="1" id="KW-0812">Transmembrane</keyword>
<organism evidence="3 4">
    <name type="scientific">Halohasta litorea</name>
    <dbReference type="NCBI Taxonomy" id="869891"/>
    <lineage>
        <taxon>Archaea</taxon>
        <taxon>Methanobacteriati</taxon>
        <taxon>Methanobacteriota</taxon>
        <taxon>Stenosarchaea group</taxon>
        <taxon>Halobacteria</taxon>
        <taxon>Halobacteriales</taxon>
        <taxon>Haloferacaceae</taxon>
        <taxon>Halohasta</taxon>
    </lineage>
</organism>
<protein>
    <submittedName>
        <fullName evidence="3">Sulfite exporter TauE/SafE family protein</fullName>
    </submittedName>
</protein>
<feature type="transmembrane region" description="Helical" evidence="1">
    <location>
        <begin position="28"/>
        <end position="52"/>
    </location>
</feature>
<feature type="transmembrane region" description="Helical" evidence="1">
    <location>
        <begin position="236"/>
        <end position="261"/>
    </location>
</feature>
<dbReference type="PANTHER" id="PTHR42208:SF1">
    <property type="entry name" value="HEAVY METAL TRANSPORTER"/>
    <property type="match status" value="1"/>
</dbReference>
<feature type="transmembrane region" description="Helical" evidence="1">
    <location>
        <begin position="201"/>
        <end position="224"/>
    </location>
</feature>
<dbReference type="PANTHER" id="PTHR42208">
    <property type="entry name" value="HEAVY METAL TRANSPORTER-RELATED"/>
    <property type="match status" value="1"/>
</dbReference>
<dbReference type="Pfam" id="PF13386">
    <property type="entry name" value="DsbD_2"/>
    <property type="match status" value="1"/>
</dbReference>
<dbReference type="AlphaFoldDB" id="A0ABD6D2L6"/>
<sequence>MVFPVLLQTCTPSGPAGALDGATVSLGVFFLIGLFGGAHCLGMCGPLVTTYADRMDGGGSKSRSNRLSVGMVRQHGLFNLGRTLSYTLIGGLFGLAGSLVAVSVGQVTTLLRELNIVVGLTVGLLIMAAGVNYLLRGRVLSLPGESLFGPLTRAVQRRLTARIDASVDGPGILGLGALHGLLPCPLLYPAFLYAFVQASPAGGAVSLAVLGLGTIPSLFIYGTLFQSLSTTTRTRLHRVLGVAFILLGYIPLQHALMLLGVDLPHPPIPFYQPL</sequence>
<evidence type="ECO:0000256" key="1">
    <source>
        <dbReference type="SAM" id="Phobius"/>
    </source>
</evidence>